<dbReference type="Proteomes" id="UP000255505">
    <property type="component" value="Plasmid II"/>
</dbReference>
<dbReference type="FunFam" id="3.40.50.720:FF:000173">
    <property type="entry name" value="3-oxoacyl-[acyl-carrier protein] reductase"/>
    <property type="match status" value="1"/>
</dbReference>
<geneLocation type="plasmid" evidence="4">
    <name>II</name>
</geneLocation>
<protein>
    <submittedName>
        <fullName evidence="4">Putative 3-oxoacyl-[acyl-carrier-protein] reductase</fullName>
        <ecNumber evidence="4">1.1.1.100</ecNumber>
    </submittedName>
</protein>
<evidence type="ECO:0000256" key="2">
    <source>
        <dbReference type="ARBA" id="ARBA00023002"/>
    </source>
</evidence>
<dbReference type="InterPro" id="IPR036291">
    <property type="entry name" value="NAD(P)-bd_dom_sf"/>
</dbReference>
<dbReference type="AlphaFoldDB" id="A0A375INE7"/>
<keyword evidence="2 4" id="KW-0560">Oxidoreductase</keyword>
<dbReference type="EC" id="1.1.1.100" evidence="4"/>
<dbReference type="PANTHER" id="PTHR42760:SF129">
    <property type="entry name" value="OXIDOREDUCTASE"/>
    <property type="match status" value="1"/>
</dbReference>
<evidence type="ECO:0000256" key="1">
    <source>
        <dbReference type="ARBA" id="ARBA00006484"/>
    </source>
</evidence>
<reference evidence="4 5" key="1">
    <citation type="submission" date="2018-01" db="EMBL/GenBank/DDBJ databases">
        <authorList>
            <person name="Gaut B.S."/>
            <person name="Morton B.R."/>
            <person name="Clegg M.T."/>
            <person name="Duvall M.R."/>
        </authorList>
    </citation>
    <scope>NUCLEOTIDE SEQUENCE [LARGE SCALE GENOMIC DNA]</scope>
    <source>
        <strain evidence="4">Cupriavidus taiwanensis LMG 19425</strain>
        <plasmid evidence="5">Plasmid ii</plasmid>
    </source>
</reference>
<feature type="region of interest" description="Disordered" evidence="3">
    <location>
        <begin position="1"/>
        <end position="30"/>
    </location>
</feature>
<evidence type="ECO:0000313" key="5">
    <source>
        <dbReference type="Proteomes" id="UP000255505"/>
    </source>
</evidence>
<dbReference type="EMBL" id="LT991977">
    <property type="protein sequence ID" value="SPK76164.1"/>
    <property type="molecule type" value="Genomic_DNA"/>
</dbReference>
<accession>A0A375INE7</accession>
<gene>
    <name evidence="4" type="ORF">CT19425_MP70324</name>
</gene>
<keyword evidence="4" id="KW-0614">Plasmid</keyword>
<dbReference type="InterPro" id="IPR020904">
    <property type="entry name" value="Sc_DH/Rdtase_CS"/>
</dbReference>
<comment type="similarity">
    <text evidence="1">Belongs to the short-chain dehydrogenases/reductases (SDR) family.</text>
</comment>
<proteinExistence type="inferred from homology"/>
<dbReference type="SUPFAM" id="SSF51735">
    <property type="entry name" value="NAD(P)-binding Rossmann-fold domains"/>
    <property type="match status" value="1"/>
</dbReference>
<dbReference type="InterPro" id="IPR002347">
    <property type="entry name" value="SDR_fam"/>
</dbReference>
<dbReference type="PANTHER" id="PTHR42760">
    <property type="entry name" value="SHORT-CHAIN DEHYDROGENASES/REDUCTASES FAMILY MEMBER"/>
    <property type="match status" value="1"/>
</dbReference>
<dbReference type="Pfam" id="PF13561">
    <property type="entry name" value="adh_short_C2"/>
    <property type="match status" value="1"/>
</dbReference>
<feature type="compositionally biased region" description="Basic and acidic residues" evidence="3">
    <location>
        <begin position="16"/>
        <end position="30"/>
    </location>
</feature>
<dbReference type="GO" id="GO:0030497">
    <property type="term" value="P:fatty acid elongation"/>
    <property type="evidence" value="ECO:0007669"/>
    <property type="project" value="TreeGrafter"/>
</dbReference>
<dbReference type="GO" id="GO:0004316">
    <property type="term" value="F:3-oxoacyl-[acyl-carrier-protein] reductase (NADPH) activity"/>
    <property type="evidence" value="ECO:0007669"/>
    <property type="project" value="UniProtKB-EC"/>
</dbReference>
<dbReference type="PRINTS" id="PR00081">
    <property type="entry name" value="GDHRDH"/>
</dbReference>
<dbReference type="Gene3D" id="3.40.50.720">
    <property type="entry name" value="NAD(P)-binding Rossmann-like Domain"/>
    <property type="match status" value="1"/>
</dbReference>
<dbReference type="PRINTS" id="PR00080">
    <property type="entry name" value="SDRFAMILY"/>
</dbReference>
<evidence type="ECO:0000256" key="3">
    <source>
        <dbReference type="SAM" id="MobiDB-lite"/>
    </source>
</evidence>
<dbReference type="PROSITE" id="PS00061">
    <property type="entry name" value="ADH_SHORT"/>
    <property type="match status" value="1"/>
</dbReference>
<evidence type="ECO:0000313" key="4">
    <source>
        <dbReference type="EMBL" id="SPK76164.1"/>
    </source>
</evidence>
<sequence length="275" mass="28902">MQSFLPAPALTPTLSRTREREQDRSRFESESKMSFPVATLVTGGSSGIGRAICEMLLADGVTQVVNVDYAAPAWSHPNMTFFQADLTDAEATRAVAEQATSHFAVTRLVNNAGATRPGTADSATVADLDYVTGLHLQAPLLLLQACLPAMRAAGFGRIVNMASRAALGKPERVVYSATKAGLIGMTRTLAMELGGDGITVNAVAPGPIATELFRKSNPEGAEQTKRILASITVKRMGTPEDVARAALFFLSPDNGFVTGQVMYVCGGTTLGVAPV</sequence>
<organism evidence="4 5">
    <name type="scientific">Cupriavidus taiwanensis</name>
    <dbReference type="NCBI Taxonomy" id="164546"/>
    <lineage>
        <taxon>Bacteria</taxon>
        <taxon>Pseudomonadati</taxon>
        <taxon>Pseudomonadota</taxon>
        <taxon>Betaproteobacteria</taxon>
        <taxon>Burkholderiales</taxon>
        <taxon>Burkholderiaceae</taxon>
        <taxon>Cupriavidus</taxon>
    </lineage>
</organism>
<name>A0A375INE7_9BURK</name>